<dbReference type="InterPro" id="IPR051275">
    <property type="entry name" value="Cell_adhesion_signaling"/>
</dbReference>
<dbReference type="InterPro" id="IPR013098">
    <property type="entry name" value="Ig_I-set"/>
</dbReference>
<dbReference type="GO" id="GO:0050839">
    <property type="term" value="F:cell adhesion molecule binding"/>
    <property type="evidence" value="ECO:0007669"/>
    <property type="project" value="TreeGrafter"/>
</dbReference>
<dbReference type="GO" id="GO:0005911">
    <property type="term" value="C:cell-cell junction"/>
    <property type="evidence" value="ECO:0007669"/>
    <property type="project" value="TreeGrafter"/>
</dbReference>
<dbReference type="SUPFAM" id="SSF48726">
    <property type="entry name" value="Immunoglobulin"/>
    <property type="match status" value="8"/>
</dbReference>
<keyword evidence="8" id="KW-1185">Reference proteome</keyword>
<evidence type="ECO:0000256" key="5">
    <source>
        <dbReference type="ARBA" id="ARBA00023319"/>
    </source>
</evidence>
<evidence type="ECO:0000256" key="4">
    <source>
        <dbReference type="ARBA" id="ARBA00023180"/>
    </source>
</evidence>
<evidence type="ECO:0000313" key="7">
    <source>
        <dbReference type="EMBL" id="CAL1292936.1"/>
    </source>
</evidence>
<dbReference type="Gene3D" id="2.60.40.10">
    <property type="entry name" value="Immunoglobulins"/>
    <property type="match status" value="8"/>
</dbReference>
<keyword evidence="2" id="KW-0472">Membrane</keyword>
<feature type="domain" description="Ig-like" evidence="6">
    <location>
        <begin position="746"/>
        <end position="832"/>
    </location>
</feature>
<dbReference type="InterPro" id="IPR013162">
    <property type="entry name" value="CD80_C2-set"/>
</dbReference>
<dbReference type="PANTHER" id="PTHR11640">
    <property type="entry name" value="NEPHRIN"/>
    <property type="match status" value="1"/>
</dbReference>
<feature type="domain" description="Ig-like" evidence="6">
    <location>
        <begin position="141"/>
        <end position="237"/>
    </location>
</feature>
<dbReference type="Pfam" id="PF13927">
    <property type="entry name" value="Ig_3"/>
    <property type="match status" value="4"/>
</dbReference>
<dbReference type="PROSITE" id="PS50835">
    <property type="entry name" value="IG_LIKE"/>
    <property type="match status" value="8"/>
</dbReference>
<dbReference type="InterPro" id="IPR013783">
    <property type="entry name" value="Ig-like_fold"/>
</dbReference>
<dbReference type="SMART" id="SM00408">
    <property type="entry name" value="IGc2"/>
    <property type="match status" value="8"/>
</dbReference>
<keyword evidence="5" id="KW-0393">Immunoglobulin domain</keyword>
<keyword evidence="4" id="KW-0325">Glycoprotein</keyword>
<evidence type="ECO:0000256" key="2">
    <source>
        <dbReference type="ARBA" id="ARBA00023136"/>
    </source>
</evidence>
<organism evidence="7 8">
    <name type="scientific">Larinioides sclopetarius</name>
    <dbReference type="NCBI Taxonomy" id="280406"/>
    <lineage>
        <taxon>Eukaryota</taxon>
        <taxon>Metazoa</taxon>
        <taxon>Ecdysozoa</taxon>
        <taxon>Arthropoda</taxon>
        <taxon>Chelicerata</taxon>
        <taxon>Arachnida</taxon>
        <taxon>Araneae</taxon>
        <taxon>Araneomorphae</taxon>
        <taxon>Entelegynae</taxon>
        <taxon>Araneoidea</taxon>
        <taxon>Araneidae</taxon>
        <taxon>Larinioides</taxon>
    </lineage>
</organism>
<protein>
    <recommendedName>
        <fullName evidence="6">Ig-like domain-containing protein</fullName>
    </recommendedName>
</protein>
<gene>
    <name evidence="7" type="ORF">LARSCL_LOCUS17926</name>
</gene>
<dbReference type="InterPro" id="IPR003599">
    <property type="entry name" value="Ig_sub"/>
</dbReference>
<feature type="domain" description="Ig-like" evidence="6">
    <location>
        <begin position="643"/>
        <end position="742"/>
    </location>
</feature>
<dbReference type="InterPro" id="IPR007110">
    <property type="entry name" value="Ig-like_dom"/>
</dbReference>
<evidence type="ECO:0000256" key="3">
    <source>
        <dbReference type="ARBA" id="ARBA00023157"/>
    </source>
</evidence>
<dbReference type="InterPro" id="IPR036179">
    <property type="entry name" value="Ig-like_dom_sf"/>
</dbReference>
<dbReference type="EMBL" id="CAXIEN010000317">
    <property type="protein sequence ID" value="CAL1292936.1"/>
    <property type="molecule type" value="Genomic_DNA"/>
</dbReference>
<dbReference type="PANTHER" id="PTHR11640:SF136">
    <property type="entry name" value="NEPHRIN"/>
    <property type="match status" value="1"/>
</dbReference>
<evidence type="ECO:0000259" key="6">
    <source>
        <dbReference type="PROSITE" id="PS50835"/>
    </source>
</evidence>
<accession>A0AAV2B9P2</accession>
<name>A0AAV2B9P2_9ARAC</name>
<feature type="domain" description="Ig-like" evidence="6">
    <location>
        <begin position="448"/>
        <end position="535"/>
    </location>
</feature>
<feature type="domain" description="Ig-like" evidence="6">
    <location>
        <begin position="345"/>
        <end position="438"/>
    </location>
</feature>
<proteinExistence type="predicted"/>
<dbReference type="Pfam" id="PF08205">
    <property type="entry name" value="C2-set_2"/>
    <property type="match status" value="2"/>
</dbReference>
<comment type="caution">
    <text evidence="7">The sequence shown here is derived from an EMBL/GenBank/DDBJ whole genome shotgun (WGS) entry which is preliminary data.</text>
</comment>
<dbReference type="GO" id="GO:0098609">
    <property type="term" value="P:cell-cell adhesion"/>
    <property type="evidence" value="ECO:0007669"/>
    <property type="project" value="TreeGrafter"/>
</dbReference>
<comment type="subcellular location">
    <subcellularLocation>
        <location evidence="1">Membrane</location>
        <topology evidence="1">Single-pass type I membrane protein</topology>
    </subcellularLocation>
</comment>
<feature type="domain" description="Ig-like" evidence="6">
    <location>
        <begin position="542"/>
        <end position="632"/>
    </location>
</feature>
<dbReference type="FunFam" id="2.60.40.10:FF:000405">
    <property type="entry name" value="nephrin isoform X1"/>
    <property type="match status" value="1"/>
</dbReference>
<feature type="domain" description="Ig-like" evidence="6">
    <location>
        <begin position="251"/>
        <end position="340"/>
    </location>
</feature>
<dbReference type="CDD" id="cd00096">
    <property type="entry name" value="Ig"/>
    <property type="match status" value="1"/>
</dbReference>
<dbReference type="Pfam" id="PF07679">
    <property type="entry name" value="I-set"/>
    <property type="match status" value="2"/>
</dbReference>
<dbReference type="GO" id="GO:0005886">
    <property type="term" value="C:plasma membrane"/>
    <property type="evidence" value="ECO:0007669"/>
    <property type="project" value="TreeGrafter"/>
</dbReference>
<dbReference type="AlphaFoldDB" id="A0AAV2B9P2"/>
<reference evidence="7 8" key="1">
    <citation type="submission" date="2024-04" db="EMBL/GenBank/DDBJ databases">
        <authorList>
            <person name="Rising A."/>
            <person name="Reimegard J."/>
            <person name="Sonavane S."/>
            <person name="Akerstrom W."/>
            <person name="Nylinder S."/>
            <person name="Hedman E."/>
            <person name="Kallberg Y."/>
        </authorList>
    </citation>
    <scope>NUCLEOTIDE SEQUENCE [LARGE SCALE GENOMIC DNA]</scope>
</reference>
<sequence length="917" mass="99581">MENGNCAPSCFQKLLVFVITWCIICRCGFVTATKLPTQQYFLQTPKDLTAVEGTTVDLPCQVGALAGDVQWSKDGFLLGFDAAIPGYVRYSMIVDASKGIYNLRIHNVQMDDEAEYQCQVGPAPNNQPIRAHAKVSVIVPPKALEIRGYKNGSTVEMKEGQKLSIQCLAKNSKPATQLKWLRNGIEITKDTTPLREEDAGPNLKTTTTSLTLSPKLDDNGAIYSCVGEHKALSRSIRTNVFLSVLFPPGPPQIEGYHDGDIVQVGDKLNLACISRGGNPPARLIWFKNDEQVDVTYSTGGREATNTHTFTVGPKDNKAVYKCEASNVVTNQPLISSVRLNVLFAPTKVTISGPKEVRVGDSITLSCQTGASNPPVEVSWVVDGRPMMSTQSVTEDAAGGWVTSSNVTVSVSRQDPDTKSFSCYAVSEALGETIVQTYTVAVVYPPSAPSISGYEEGKPIKAGDLQKFTCVSTGGNPPATLKWFKNDKELRGAEKSTTTGTTSDLVFRTEASDNGASYRCEATNSALKKPLTAAVTPSVFFPPSSVTIKMKPRKPKAGDTVTLTCETASSNPEASILWWKDGESIPGHHEGVGDSTHGGKSTRNRVRFNVTSSDDMSTYTCQATNHVLRRTVHDTFVLRVQYKPEFLVTPAERFDVLEGESTVVNLTAKANPPQVTYSWTRNGLPLLDMADGSARPSGARYGHRAVYRGPLLELTDVTREDGGEYGCEAANTEGVTWTTVNINVIYPARITKLTRTVVAGSGETAEFECEAIANPFVSRMITWRRTGFDMSRTHETVEKGKSALSVFNVSRQDAGEFECVAYNGIGTEAVQLAQLIVKCESQTRGATSPQFRGCGRRGRGGSTTRLPGRGCPCHELRLVLQRGSDWRQLQQQQICLPSCPARRCDVGECPLRQAPSSQ</sequence>
<evidence type="ECO:0000313" key="8">
    <source>
        <dbReference type="Proteomes" id="UP001497382"/>
    </source>
</evidence>
<keyword evidence="3" id="KW-1015">Disulfide bond</keyword>
<dbReference type="Proteomes" id="UP001497382">
    <property type="component" value="Unassembled WGS sequence"/>
</dbReference>
<dbReference type="InterPro" id="IPR003598">
    <property type="entry name" value="Ig_sub2"/>
</dbReference>
<evidence type="ECO:0000256" key="1">
    <source>
        <dbReference type="ARBA" id="ARBA00004479"/>
    </source>
</evidence>
<dbReference type="SMART" id="SM00409">
    <property type="entry name" value="IG"/>
    <property type="match status" value="8"/>
</dbReference>
<feature type="domain" description="Ig-like" evidence="6">
    <location>
        <begin position="36"/>
        <end position="136"/>
    </location>
</feature>